<feature type="region of interest" description="Disordered" evidence="1">
    <location>
        <begin position="116"/>
        <end position="153"/>
    </location>
</feature>
<accession>A0ABQ6F9B6</accession>
<organism evidence="2 3">
    <name type="scientific">Zoogloea oryzae</name>
    <dbReference type="NCBI Taxonomy" id="310767"/>
    <lineage>
        <taxon>Bacteria</taxon>
        <taxon>Pseudomonadati</taxon>
        <taxon>Pseudomonadota</taxon>
        <taxon>Betaproteobacteria</taxon>
        <taxon>Rhodocyclales</taxon>
        <taxon>Zoogloeaceae</taxon>
        <taxon>Zoogloea</taxon>
    </lineage>
</organism>
<dbReference type="PANTHER" id="PTHR35866">
    <property type="entry name" value="PUTATIVE-RELATED"/>
    <property type="match status" value="1"/>
</dbReference>
<name>A0ABQ6F9B6_9RHOO</name>
<keyword evidence="3" id="KW-1185">Reference proteome</keyword>
<dbReference type="InterPro" id="IPR005358">
    <property type="entry name" value="Puta_zinc/iron-chelating_dom"/>
</dbReference>
<dbReference type="EMBL" id="BSPX01000007">
    <property type="protein sequence ID" value="GLT21376.1"/>
    <property type="molecule type" value="Genomic_DNA"/>
</dbReference>
<feature type="compositionally biased region" description="Basic residues" evidence="1">
    <location>
        <begin position="143"/>
        <end position="153"/>
    </location>
</feature>
<protein>
    <recommendedName>
        <fullName evidence="4">YkgJ family cysteine cluster protein</fullName>
    </recommendedName>
</protein>
<dbReference type="RefSeq" id="WP_284186824.1">
    <property type="nucleotide sequence ID" value="NZ_BSPX01000007.1"/>
</dbReference>
<gene>
    <name evidence="2" type="ORF">GCM10007933_08280</name>
</gene>
<evidence type="ECO:0000313" key="2">
    <source>
        <dbReference type="EMBL" id="GLT21376.1"/>
    </source>
</evidence>
<evidence type="ECO:0008006" key="4">
    <source>
        <dbReference type="Google" id="ProtNLM"/>
    </source>
</evidence>
<comment type="caution">
    <text evidence="2">The sequence shown here is derived from an EMBL/GenBank/DDBJ whole genome shotgun (WGS) entry which is preliminary data.</text>
</comment>
<dbReference type="Pfam" id="PF03692">
    <property type="entry name" value="CxxCxxCC"/>
    <property type="match status" value="1"/>
</dbReference>
<dbReference type="PANTHER" id="PTHR35866:SF1">
    <property type="entry name" value="YKGJ FAMILY CYSTEINE CLUSTER PROTEIN"/>
    <property type="match status" value="1"/>
</dbReference>
<evidence type="ECO:0000256" key="1">
    <source>
        <dbReference type="SAM" id="MobiDB-lite"/>
    </source>
</evidence>
<sequence length="153" mass="17316">MAAPGFFNVDVDRLDTWTRYRSGLCDACAANCCTMPVEVRLVDLVRLEVGDAFEAEHEAPKQIARRLTKAGLFGHFNFRNSIFTLARRASGDCLFLDAVSRRCTVYEQRPDICRKHPQVGPRRARSSSRSPRRREAGCGSRRWGCRPGRRRGG</sequence>
<dbReference type="Proteomes" id="UP001157167">
    <property type="component" value="Unassembled WGS sequence"/>
</dbReference>
<reference evidence="3" key="1">
    <citation type="journal article" date="2019" name="Int. J. Syst. Evol. Microbiol.">
        <title>The Global Catalogue of Microorganisms (GCM) 10K type strain sequencing project: providing services to taxonomists for standard genome sequencing and annotation.</title>
        <authorList>
            <consortium name="The Broad Institute Genomics Platform"/>
            <consortium name="The Broad Institute Genome Sequencing Center for Infectious Disease"/>
            <person name="Wu L."/>
            <person name="Ma J."/>
        </authorList>
    </citation>
    <scope>NUCLEOTIDE SEQUENCE [LARGE SCALE GENOMIC DNA]</scope>
    <source>
        <strain evidence="3">NBRC 102407</strain>
    </source>
</reference>
<evidence type="ECO:0000313" key="3">
    <source>
        <dbReference type="Proteomes" id="UP001157167"/>
    </source>
</evidence>
<proteinExistence type="predicted"/>
<feature type="compositionally biased region" description="Basic residues" evidence="1">
    <location>
        <begin position="122"/>
        <end position="132"/>
    </location>
</feature>